<proteinExistence type="predicted"/>
<evidence type="ECO:0000313" key="2">
    <source>
        <dbReference type="Proteomes" id="UP000186817"/>
    </source>
</evidence>
<dbReference type="InterPro" id="IPR029058">
    <property type="entry name" value="AB_hydrolase_fold"/>
</dbReference>
<gene>
    <name evidence="1" type="ORF">AK812_SmicGene17230</name>
</gene>
<dbReference type="OrthoDB" id="10249433at2759"/>
<dbReference type="PANTHER" id="PTHR12277">
    <property type="entry name" value="ALPHA/BETA HYDROLASE DOMAIN-CONTAINING PROTEIN"/>
    <property type="match status" value="1"/>
</dbReference>
<dbReference type="EMBL" id="LSRX01000338">
    <property type="protein sequence ID" value="OLQ00151.1"/>
    <property type="molecule type" value="Genomic_DNA"/>
</dbReference>
<protein>
    <submittedName>
        <fullName evidence="1">Uncharacterized protein</fullName>
    </submittedName>
</protein>
<dbReference type="AlphaFoldDB" id="A0A1Q9DY86"/>
<organism evidence="1 2">
    <name type="scientific">Symbiodinium microadriaticum</name>
    <name type="common">Dinoflagellate</name>
    <name type="synonym">Zooxanthella microadriatica</name>
    <dbReference type="NCBI Taxonomy" id="2951"/>
    <lineage>
        <taxon>Eukaryota</taxon>
        <taxon>Sar</taxon>
        <taxon>Alveolata</taxon>
        <taxon>Dinophyceae</taxon>
        <taxon>Suessiales</taxon>
        <taxon>Symbiodiniaceae</taxon>
        <taxon>Symbiodinium</taxon>
    </lineage>
</organism>
<comment type="caution">
    <text evidence="1">The sequence shown here is derived from an EMBL/GenBank/DDBJ whole genome shotgun (WGS) entry which is preliminary data.</text>
</comment>
<dbReference type="PANTHER" id="PTHR12277:SF81">
    <property type="entry name" value="PROTEIN ABHD13"/>
    <property type="match status" value="1"/>
</dbReference>
<dbReference type="Gene3D" id="3.40.50.1820">
    <property type="entry name" value="alpha/beta hydrolase"/>
    <property type="match status" value="1"/>
</dbReference>
<evidence type="ECO:0000313" key="1">
    <source>
        <dbReference type="EMBL" id="OLQ00151.1"/>
    </source>
</evidence>
<dbReference type="Proteomes" id="UP000186817">
    <property type="component" value="Unassembled WGS sequence"/>
</dbReference>
<dbReference type="SUPFAM" id="SSF53474">
    <property type="entry name" value="alpha/beta-Hydrolases"/>
    <property type="match status" value="1"/>
</dbReference>
<keyword evidence="2" id="KW-1185">Reference proteome</keyword>
<sequence>MGSDKHWEVVGGAEKGGILVREGAELKARELQPRLGVGAVVEQVGELHGERLCYRKVSGPGPESGWVSIRVKDKQLLKELRDERENPESGKQGQGPLDLALAALAVDSSSASGHQAVAKLDACLEQAAPDAPSELLLARGLLNWRLARFERAHADLQEAARTSTTAAPALLALLLCCSRFPDALALCDSLGEKDVHSLVEQWRSEAEKLSNLFFPCVREPCSKPKEIFDGIRQTDMLFHAADGIVLGLRLLLQHDNGKARLDRPLVLVFHGEDENIDSFCEEGNFEPWRAAKVNLLIADFRGYGFSSGTSSHYNLRTDGDLICDALPKLLGEVAWPWPGGLALYGHSLGSRVACYLAAMRNSAFPSLVLETGWCGSYAPGAQPLPEPPQHTALATMGCNAAGDSRFGSRDLHMAAAAITRKARKLLAAPFAGIGANMSATAAATNVAHFCFMKGNEDLIQGFDGRVLILHGDVDHVVPSAHARRLFAAVSSASKRLVLAKGKRQDSLRGSTEYAEALYAFFNEADKK</sequence>
<reference evidence="1 2" key="1">
    <citation type="submission" date="2016-02" db="EMBL/GenBank/DDBJ databases">
        <title>Genome analysis of coral dinoflagellate symbionts highlights evolutionary adaptations to a symbiotic lifestyle.</title>
        <authorList>
            <person name="Aranda M."/>
            <person name="Li Y."/>
            <person name="Liew Y.J."/>
            <person name="Baumgarten S."/>
            <person name="Simakov O."/>
            <person name="Wilson M."/>
            <person name="Piel J."/>
            <person name="Ashoor H."/>
            <person name="Bougouffa S."/>
            <person name="Bajic V.B."/>
            <person name="Ryu T."/>
            <person name="Ravasi T."/>
            <person name="Bayer T."/>
            <person name="Micklem G."/>
            <person name="Kim H."/>
            <person name="Bhak J."/>
            <person name="Lajeunesse T.C."/>
            <person name="Voolstra C.R."/>
        </authorList>
    </citation>
    <scope>NUCLEOTIDE SEQUENCE [LARGE SCALE GENOMIC DNA]</scope>
    <source>
        <strain evidence="1 2">CCMP2467</strain>
    </source>
</reference>
<dbReference type="OMA" id="VLETGWC"/>
<dbReference type="InterPro" id="IPR022742">
    <property type="entry name" value="Hydrolase_4"/>
</dbReference>
<name>A0A1Q9DY86_SYMMI</name>
<dbReference type="Pfam" id="PF12146">
    <property type="entry name" value="Hydrolase_4"/>
    <property type="match status" value="1"/>
</dbReference>
<accession>A0A1Q9DY86</accession>